<dbReference type="AlphaFoldDB" id="A0A426FJQ2"/>
<evidence type="ECO:0000259" key="1">
    <source>
        <dbReference type="PROSITE" id="PS50172"/>
    </source>
</evidence>
<name>A0A426FJQ2_BIBTR</name>
<evidence type="ECO:0000313" key="2">
    <source>
        <dbReference type="EMBL" id="RRN04784.1"/>
    </source>
</evidence>
<dbReference type="PROSITE" id="PS50172">
    <property type="entry name" value="BRCT"/>
    <property type="match status" value="1"/>
</dbReference>
<accession>A0A426FJQ2</accession>
<gene>
    <name evidence="2" type="ORF">EIM44_04925</name>
</gene>
<dbReference type="Proteomes" id="UP000276010">
    <property type="component" value="Unassembled WGS sequence"/>
</dbReference>
<comment type="caution">
    <text evidence="2">The sequence shown here is derived from an EMBL/GenBank/DDBJ whole genome shotgun (WGS) entry which is preliminary data.</text>
</comment>
<feature type="domain" description="BRCT" evidence="1">
    <location>
        <begin position="204"/>
        <end position="287"/>
    </location>
</feature>
<organism evidence="2 3">
    <name type="scientific">Bibersteinia trehalosi</name>
    <name type="common">Pasteurella trehalosi</name>
    <dbReference type="NCBI Taxonomy" id="47735"/>
    <lineage>
        <taxon>Bacteria</taxon>
        <taxon>Pseudomonadati</taxon>
        <taxon>Pseudomonadota</taxon>
        <taxon>Gammaproteobacteria</taxon>
        <taxon>Pasteurellales</taxon>
        <taxon>Pasteurellaceae</taxon>
        <taxon>Bibersteinia</taxon>
    </lineage>
</organism>
<dbReference type="InterPro" id="IPR036420">
    <property type="entry name" value="BRCT_dom_sf"/>
</dbReference>
<proteinExistence type="predicted"/>
<protein>
    <recommendedName>
        <fullName evidence="1">BRCT domain-containing protein</fullName>
    </recommendedName>
</protein>
<dbReference type="EMBL" id="RRUC01000015">
    <property type="protein sequence ID" value="RRN04784.1"/>
    <property type="molecule type" value="Genomic_DNA"/>
</dbReference>
<dbReference type="Pfam" id="PF00533">
    <property type="entry name" value="BRCT"/>
    <property type="match status" value="1"/>
</dbReference>
<dbReference type="SUPFAM" id="SSF52113">
    <property type="entry name" value="BRCT domain"/>
    <property type="match status" value="1"/>
</dbReference>
<dbReference type="InterPro" id="IPR001357">
    <property type="entry name" value="BRCT_dom"/>
</dbReference>
<reference evidence="2 3" key="1">
    <citation type="submission" date="2018-11" db="EMBL/GenBank/DDBJ databases">
        <title>Whole genome sequence of Bibersteinia trehalosi strain OADDL-BT1 an multidrug resistant pathogen isolate.</title>
        <authorList>
            <person name="Couger M."/>
            <person name="Ramachandran A."/>
        </authorList>
    </citation>
    <scope>NUCLEOTIDE SEQUENCE [LARGE SCALE GENOMIC DNA]</scope>
    <source>
        <strain evidence="2 3">OADDL-BT1</strain>
    </source>
</reference>
<dbReference type="CDD" id="cd17748">
    <property type="entry name" value="BRCT_DNA_ligase_like"/>
    <property type="match status" value="1"/>
</dbReference>
<sequence>MPYRNKELTSAKFYLSVYAFIDGLTVTSEINKDAVLFFDVWLLNISENVRYDEDIDNVLNIREEINDYLNDKISDEEIISSLLALNTQIMLYLGDFIRAVFSIDDFYSVYFISFCKGLTADNRINQDRAFYLLQYLQKNHLSHNPFAEHFYQFFNNHYSSDEEDINCEELLKMILNFIGKNSEDFSESNVITNTFLDKEDRLNLEGKTVCFTGKFNLGSRKQVTEIAKNQGASVVSEISSRIDYLIVGANGSEAWIFQNYGRKIEMAKNLQAQGYKLKIISESDWNF</sequence>
<dbReference type="RefSeq" id="WP_125134764.1">
    <property type="nucleotide sequence ID" value="NZ_RRUC01000015.1"/>
</dbReference>
<evidence type="ECO:0000313" key="3">
    <source>
        <dbReference type="Proteomes" id="UP000276010"/>
    </source>
</evidence>
<dbReference type="Gene3D" id="3.40.50.10190">
    <property type="entry name" value="BRCT domain"/>
    <property type="match status" value="1"/>
</dbReference>